<feature type="transmembrane region" description="Helical" evidence="8">
    <location>
        <begin position="25"/>
        <end position="44"/>
    </location>
</feature>
<proteinExistence type="inferred from homology"/>
<feature type="transmembrane region" description="Helical" evidence="8">
    <location>
        <begin position="194"/>
        <end position="219"/>
    </location>
</feature>
<feature type="transmembrane region" description="Helical" evidence="8">
    <location>
        <begin position="292"/>
        <end position="310"/>
    </location>
</feature>
<evidence type="ECO:0000256" key="6">
    <source>
        <dbReference type="ARBA" id="ARBA00023136"/>
    </source>
</evidence>
<comment type="subcellular location">
    <subcellularLocation>
        <location evidence="1">Cell membrane</location>
        <topology evidence="1">Multi-pass membrane protein</topology>
    </subcellularLocation>
</comment>
<evidence type="ECO:0000256" key="7">
    <source>
        <dbReference type="ARBA" id="ARBA00024033"/>
    </source>
</evidence>
<accession>Q1LQN6</accession>
<name>Q1LQN6_CUPMC</name>
<dbReference type="STRING" id="266264.Rmet_0654"/>
<evidence type="ECO:0000256" key="8">
    <source>
        <dbReference type="SAM" id="Phobius"/>
    </source>
</evidence>
<feature type="transmembrane region" description="Helical" evidence="8">
    <location>
        <begin position="226"/>
        <end position="249"/>
    </location>
</feature>
<dbReference type="eggNOG" id="ENOG502Z9HB">
    <property type="taxonomic scope" value="Bacteria"/>
</dbReference>
<comment type="similarity">
    <text evidence="7">Belongs to the glycosyltransferase 87 family.</text>
</comment>
<evidence type="ECO:0008006" key="11">
    <source>
        <dbReference type="Google" id="ProtNLM"/>
    </source>
</evidence>
<dbReference type="Pfam" id="PF09594">
    <property type="entry name" value="GT87"/>
    <property type="match status" value="1"/>
</dbReference>
<dbReference type="HOGENOM" id="CLU_037296_1_0_4"/>
<dbReference type="GO" id="GO:0016758">
    <property type="term" value="F:hexosyltransferase activity"/>
    <property type="evidence" value="ECO:0007669"/>
    <property type="project" value="InterPro"/>
</dbReference>
<organism evidence="9 10">
    <name type="scientific">Cupriavidus metallidurans (strain ATCC 43123 / DSM 2839 / NBRC 102507 / CH34)</name>
    <name type="common">Ralstonia metallidurans</name>
    <dbReference type="NCBI Taxonomy" id="266264"/>
    <lineage>
        <taxon>Bacteria</taxon>
        <taxon>Pseudomonadati</taxon>
        <taxon>Pseudomonadota</taxon>
        <taxon>Betaproteobacteria</taxon>
        <taxon>Burkholderiales</taxon>
        <taxon>Burkholderiaceae</taxon>
        <taxon>Cupriavidus</taxon>
    </lineage>
</organism>
<evidence type="ECO:0000256" key="5">
    <source>
        <dbReference type="ARBA" id="ARBA00022989"/>
    </source>
</evidence>
<feature type="transmembrane region" description="Helical" evidence="8">
    <location>
        <begin position="155"/>
        <end position="174"/>
    </location>
</feature>
<keyword evidence="2" id="KW-1003">Cell membrane</keyword>
<keyword evidence="4 8" id="KW-0812">Transmembrane</keyword>
<dbReference type="KEGG" id="rme:Rmet_0654"/>
<dbReference type="GO" id="GO:0005886">
    <property type="term" value="C:plasma membrane"/>
    <property type="evidence" value="ECO:0007669"/>
    <property type="project" value="UniProtKB-SubCell"/>
</dbReference>
<keyword evidence="3" id="KW-0808">Transferase</keyword>
<gene>
    <name evidence="9" type="ordered locus">Rmet_0654</name>
</gene>
<evidence type="ECO:0000256" key="1">
    <source>
        <dbReference type="ARBA" id="ARBA00004651"/>
    </source>
</evidence>
<protein>
    <recommendedName>
        <fullName evidence="11">DUF2029 domain-containing protein</fullName>
    </recommendedName>
</protein>
<sequence length="418" mass="44205">MSQEAVRADTGRQGGAWLDLDRARVYSAAVLFLFTVLMVTWAWYTEGFTDSHVSRPGADFAVFWSASYLALSEGAVRAYDVARHLEVMATYGPLDIGNTAVLPWLYPPTFLLVVLPLATLPFAFSYVLFIAASVYAYLCAIGGLVGAGSMLRRGLWLPVLASPAVLVSVILGQNSLLTASLVGGAICLLGKRPILAGVLIGLLAIKPQLALLIPVALIAGRHFRTLASAATTAAVFAAVSVVICGWETIPAFLNSVAWARANLVEGTPEGWYGMPSVLAAAQLSGLSRDSAYAVQGLAALAAAAAVVYVWSRTREAPLCAAVLAAAALLATPYVRHYELTWMGIAVAGLVGDGIRHGLSNRERLLFLVAWWLPIFEQMNPKFGMPQIGPVLSALLVIVAVRRTMARTASASVPAPVGT</sequence>
<evidence type="ECO:0000313" key="9">
    <source>
        <dbReference type="EMBL" id="ABF07540.1"/>
    </source>
</evidence>
<evidence type="ECO:0000256" key="4">
    <source>
        <dbReference type="ARBA" id="ARBA00022692"/>
    </source>
</evidence>
<dbReference type="Proteomes" id="UP000002429">
    <property type="component" value="Chromosome"/>
</dbReference>
<reference evidence="10" key="1">
    <citation type="journal article" date="2010" name="PLoS ONE">
        <title>The complete genome sequence of Cupriavidus metallidurans strain CH34, a master survivalist in harsh and anthropogenic environments.</title>
        <authorList>
            <person name="Janssen P.J."/>
            <person name="Van Houdt R."/>
            <person name="Moors H."/>
            <person name="Monsieurs P."/>
            <person name="Morin N."/>
            <person name="Michaux A."/>
            <person name="Benotmane M.A."/>
            <person name="Leys N."/>
            <person name="Vallaeys T."/>
            <person name="Lapidus A."/>
            <person name="Monchy S."/>
            <person name="Medigue C."/>
            <person name="Taghavi S."/>
            <person name="McCorkle S."/>
            <person name="Dunn J."/>
            <person name="van der Lelie D."/>
            <person name="Mergeay M."/>
        </authorList>
    </citation>
    <scope>NUCLEOTIDE SEQUENCE [LARGE SCALE GENOMIC DNA]</scope>
    <source>
        <strain evidence="10">ATCC 43123 / DSM 2839 / NBRC 102507 / CH34</strain>
    </source>
</reference>
<dbReference type="EMBL" id="CP000352">
    <property type="protein sequence ID" value="ABF07540.1"/>
    <property type="molecule type" value="Genomic_DNA"/>
</dbReference>
<keyword evidence="10" id="KW-1185">Reference proteome</keyword>
<feature type="transmembrane region" description="Helical" evidence="8">
    <location>
        <begin position="110"/>
        <end position="143"/>
    </location>
</feature>
<evidence type="ECO:0000256" key="3">
    <source>
        <dbReference type="ARBA" id="ARBA00022679"/>
    </source>
</evidence>
<dbReference type="AlphaFoldDB" id="Q1LQN6"/>
<keyword evidence="6 8" id="KW-0472">Membrane</keyword>
<dbReference type="RefSeq" id="WP_011515511.1">
    <property type="nucleotide sequence ID" value="NC_007973.1"/>
</dbReference>
<evidence type="ECO:0000256" key="2">
    <source>
        <dbReference type="ARBA" id="ARBA00022475"/>
    </source>
</evidence>
<feature type="transmembrane region" description="Helical" evidence="8">
    <location>
        <begin position="317"/>
        <end position="334"/>
    </location>
</feature>
<feature type="transmembrane region" description="Helical" evidence="8">
    <location>
        <begin position="382"/>
        <end position="400"/>
    </location>
</feature>
<evidence type="ECO:0000313" key="10">
    <source>
        <dbReference type="Proteomes" id="UP000002429"/>
    </source>
</evidence>
<keyword evidence="5 8" id="KW-1133">Transmembrane helix</keyword>
<dbReference type="InterPro" id="IPR018584">
    <property type="entry name" value="GT87"/>
</dbReference>